<dbReference type="AlphaFoldDB" id="A0A167KS27"/>
<feature type="domain" description="Glycosyl hydrolase family 31 C-terminal" evidence="4">
    <location>
        <begin position="514"/>
        <end position="605"/>
    </location>
</feature>
<dbReference type="CDD" id="cd06595">
    <property type="entry name" value="GH31_u1"/>
    <property type="match status" value="1"/>
</dbReference>
<dbReference type="RefSeq" id="XP_018699890.1">
    <property type="nucleotide sequence ID" value="XM_018852880.1"/>
</dbReference>
<dbReference type="Gene3D" id="3.20.20.80">
    <property type="entry name" value="Glycosidases"/>
    <property type="match status" value="1"/>
</dbReference>
<dbReference type="SUPFAM" id="SSF51445">
    <property type="entry name" value="(Trans)glycosidases"/>
    <property type="match status" value="1"/>
</dbReference>
<organism evidence="5 6">
    <name type="scientific">Cordyceps fumosorosea (strain ARSEF 2679)</name>
    <name type="common">Isaria fumosorosea</name>
    <dbReference type="NCBI Taxonomy" id="1081104"/>
    <lineage>
        <taxon>Eukaryota</taxon>
        <taxon>Fungi</taxon>
        <taxon>Dikarya</taxon>
        <taxon>Ascomycota</taxon>
        <taxon>Pezizomycotina</taxon>
        <taxon>Sordariomycetes</taxon>
        <taxon>Hypocreomycetidae</taxon>
        <taxon>Hypocreales</taxon>
        <taxon>Cordycipitaceae</taxon>
        <taxon>Cordyceps</taxon>
    </lineage>
</organism>
<protein>
    <submittedName>
        <fullName evidence="5">Glycoside hydrolase, family 31</fullName>
    </submittedName>
</protein>
<dbReference type="Pfam" id="PF21365">
    <property type="entry name" value="Glyco_hydro_31_3rd"/>
    <property type="match status" value="1"/>
</dbReference>
<dbReference type="Pfam" id="PF01055">
    <property type="entry name" value="Glyco_hydro_31_2nd"/>
    <property type="match status" value="1"/>
</dbReference>
<evidence type="ECO:0000256" key="2">
    <source>
        <dbReference type="RuleBase" id="RU361185"/>
    </source>
</evidence>
<feature type="domain" description="Glycoside hydrolase family 31 TIM barrel" evidence="3">
    <location>
        <begin position="194"/>
        <end position="506"/>
    </location>
</feature>
<dbReference type="InterPro" id="IPR051816">
    <property type="entry name" value="Glycosyl_Hydrolase_31"/>
</dbReference>
<accession>A0A167KS27</accession>
<keyword evidence="2 5" id="KW-0378">Hydrolase</keyword>
<dbReference type="PANTHER" id="PTHR43863:SF2">
    <property type="entry name" value="MALTASE-GLUCOAMYLASE"/>
    <property type="match status" value="1"/>
</dbReference>
<reference evidence="5 6" key="1">
    <citation type="journal article" date="2016" name="Genome Biol. Evol.">
        <title>Divergent and convergent evolution of fungal pathogenicity.</title>
        <authorList>
            <person name="Shang Y."/>
            <person name="Xiao G."/>
            <person name="Zheng P."/>
            <person name="Cen K."/>
            <person name="Zhan S."/>
            <person name="Wang C."/>
        </authorList>
    </citation>
    <scope>NUCLEOTIDE SEQUENCE [LARGE SCALE GENOMIC DNA]</scope>
    <source>
        <strain evidence="5 6">ARSEF 2679</strain>
    </source>
</reference>
<evidence type="ECO:0000259" key="4">
    <source>
        <dbReference type="Pfam" id="PF21365"/>
    </source>
</evidence>
<proteinExistence type="inferred from homology"/>
<evidence type="ECO:0000259" key="3">
    <source>
        <dbReference type="Pfam" id="PF01055"/>
    </source>
</evidence>
<dbReference type="InterPro" id="IPR000322">
    <property type="entry name" value="Glyco_hydro_31_TIM"/>
</dbReference>
<sequence length="807" mass="89785">MALHTPTTTPSVFVGGRKGDKFRFTVLADGLVRYEWAPDGSFEDRPSAFAANRRQCQSDALPSHRLVESARCIDIHTSRFHLTYRKAAAGFSPETLSARIHGPLGSTWRYGDAPATLGGTCRTLDGVDGRTHLEPGVTSRTGFANLDDASMLFTADGFIAPRKEGKDRVDAYLFCYGHDYRDAVKALYRVSGAPPLLPRWALGNWWSRYYEYTADSYLALMDRFAAARVPLAVAVVDMDWHWVRDPRVVEAGASGWSGYSWDTNLFPEPREFVAELHRRGLKITLNEHPADGVARYEDVYKEMARALGHDTSHGDAIPFDITDRAFVKAYYGIALRHVEEDGVDFWWTDWQQGTHSGMPGVDPLWPLNHFHFLHNADLQRRRGTRPLVFSRYAGAGSHRYPIGFSGDTVTSWASLAFQPEFTATASNVGYGWWSHDIGGHMLGARDDHLTARWAQLGVLSPVMRLHSTKTRWVAKEPWNLPLGGPQETVVEFLRLRHRLLPYLHTMNKRAAESGEPLVQPMYWEHPEREEAYGVPNEYCFGTQLLAAPITAPQNRAIKTGKVRAWLPPGTWVDFFTGVVYDGDREMWLSRTLDKTPLLMRQGAIVPLDADEDGGANGAANPQGLEIVVAVGADGRFDIMEEDESFEGYAEEPRWVTTSVALDQRTGVLTIGPNRSGALAYSRRWKVRLLGVRDPTGITASVGGLTTASVATAVENGTMVDLGRIAPGDTAVLFLGPNPQLSVNDFKSLIFPILYDAQVSFELKEKIDEIITPKDVPASIRVGQLAALDMDEDLRHVLNEFLLADSRS</sequence>
<dbReference type="STRING" id="1081104.A0A167KS27"/>
<gene>
    <name evidence="5" type="ORF">ISF_09277</name>
</gene>
<name>A0A167KS27_CORFA</name>
<dbReference type="GO" id="GO:0004553">
    <property type="term" value="F:hydrolase activity, hydrolyzing O-glycosyl compounds"/>
    <property type="evidence" value="ECO:0007669"/>
    <property type="project" value="InterPro"/>
</dbReference>
<dbReference type="Proteomes" id="UP000076744">
    <property type="component" value="Unassembled WGS sequence"/>
</dbReference>
<dbReference type="InterPro" id="IPR017853">
    <property type="entry name" value="GH"/>
</dbReference>
<keyword evidence="2" id="KW-0326">Glycosidase</keyword>
<dbReference type="OrthoDB" id="1334205at2759"/>
<evidence type="ECO:0000256" key="1">
    <source>
        <dbReference type="ARBA" id="ARBA00007806"/>
    </source>
</evidence>
<dbReference type="Gene3D" id="2.60.40.1180">
    <property type="entry name" value="Golgi alpha-mannosidase II"/>
    <property type="match status" value="2"/>
</dbReference>
<dbReference type="GO" id="GO:0005975">
    <property type="term" value="P:carbohydrate metabolic process"/>
    <property type="evidence" value="ECO:0007669"/>
    <property type="project" value="InterPro"/>
</dbReference>
<dbReference type="SUPFAM" id="SSF51011">
    <property type="entry name" value="Glycosyl hydrolase domain"/>
    <property type="match status" value="1"/>
</dbReference>
<dbReference type="EMBL" id="AZHB01000045">
    <property type="protein sequence ID" value="OAA52113.1"/>
    <property type="molecule type" value="Genomic_DNA"/>
</dbReference>
<dbReference type="PANTHER" id="PTHR43863">
    <property type="entry name" value="HYDROLASE, PUTATIVE (AFU_ORTHOLOGUE AFUA_1G03140)-RELATED"/>
    <property type="match status" value="1"/>
</dbReference>
<comment type="similarity">
    <text evidence="1 2">Belongs to the glycosyl hydrolase 31 family.</text>
</comment>
<dbReference type="GeneID" id="30025569"/>
<comment type="caution">
    <text evidence="5">The sequence shown here is derived from an EMBL/GenBank/DDBJ whole genome shotgun (WGS) entry which is preliminary data.</text>
</comment>
<keyword evidence="6" id="KW-1185">Reference proteome</keyword>
<evidence type="ECO:0000313" key="5">
    <source>
        <dbReference type="EMBL" id="OAA52113.1"/>
    </source>
</evidence>
<dbReference type="InterPro" id="IPR013780">
    <property type="entry name" value="Glyco_hydro_b"/>
</dbReference>
<dbReference type="InterPro" id="IPR048395">
    <property type="entry name" value="Glyco_hydro_31_C"/>
</dbReference>
<evidence type="ECO:0000313" key="6">
    <source>
        <dbReference type="Proteomes" id="UP000076744"/>
    </source>
</evidence>